<sequence length="247" mass="26663">MPGAADAQVAGPVTFTDHGAHLLSADSATGELFYLSADADYSPGSSIRGGVPVIAPWFNDLIEGREPAHGWARRRQWNHEPHEDGYDAWVTWRGLRLVLTVRGAADSLSVGLDVLNRGITTQPVQLALHPYFAVSDVTQVMVARADGRTYEFDGTLVDSREPHAAVGGPTRIIDRAGGREIAVFDQGADHTVVWNPGEADAPGDLDADGWRRFVCVEPARLGTRLRGFTLAPGQSATIGMRVETREL</sequence>
<dbReference type="PANTHER" id="PTHR11122:SF13">
    <property type="entry name" value="GLUCOSE-6-PHOSPHATE 1-EPIMERASE"/>
    <property type="match status" value="1"/>
</dbReference>
<dbReference type="SUPFAM" id="SSF74650">
    <property type="entry name" value="Galactose mutarotase-like"/>
    <property type="match status" value="1"/>
</dbReference>
<dbReference type="STRING" id="1437875.CFRA_08895"/>
<dbReference type="Gene3D" id="2.70.98.10">
    <property type="match status" value="1"/>
</dbReference>
<dbReference type="KEGG" id="cfk:CFRA_08895"/>
<dbReference type="AlphaFoldDB" id="A0A1L7CU39"/>
<dbReference type="InterPro" id="IPR014718">
    <property type="entry name" value="GH-type_carb-bd"/>
</dbReference>
<protein>
    <recommendedName>
        <fullName evidence="3">Glucose-6-phosphate 1-epimerase</fullName>
    </recommendedName>
</protein>
<gene>
    <name evidence="1" type="ORF">CFRA_08895</name>
</gene>
<dbReference type="EMBL" id="CP009247">
    <property type="protein sequence ID" value="APT89347.1"/>
    <property type="molecule type" value="Genomic_DNA"/>
</dbReference>
<evidence type="ECO:0000313" key="2">
    <source>
        <dbReference type="Proteomes" id="UP000185434"/>
    </source>
</evidence>
<accession>A0A1L7CU39</accession>
<proteinExistence type="predicted"/>
<keyword evidence="2" id="KW-1185">Reference proteome</keyword>
<dbReference type="Pfam" id="PF01263">
    <property type="entry name" value="Aldose_epim"/>
    <property type="match status" value="1"/>
</dbReference>
<dbReference type="GO" id="GO:0005975">
    <property type="term" value="P:carbohydrate metabolic process"/>
    <property type="evidence" value="ECO:0007669"/>
    <property type="project" value="InterPro"/>
</dbReference>
<dbReference type="InterPro" id="IPR008183">
    <property type="entry name" value="Aldose_1/G6P_1-epimerase"/>
</dbReference>
<dbReference type="GO" id="GO:0016853">
    <property type="term" value="F:isomerase activity"/>
    <property type="evidence" value="ECO:0007669"/>
    <property type="project" value="InterPro"/>
</dbReference>
<dbReference type="Proteomes" id="UP000185434">
    <property type="component" value="Chromosome"/>
</dbReference>
<dbReference type="GO" id="GO:0030246">
    <property type="term" value="F:carbohydrate binding"/>
    <property type="evidence" value="ECO:0007669"/>
    <property type="project" value="InterPro"/>
</dbReference>
<dbReference type="InterPro" id="IPR011013">
    <property type="entry name" value="Gal_mutarotase_sf_dom"/>
</dbReference>
<organism evidence="1 2">
    <name type="scientific">Corynebacterium frankenforstense DSM 45800</name>
    <dbReference type="NCBI Taxonomy" id="1437875"/>
    <lineage>
        <taxon>Bacteria</taxon>
        <taxon>Bacillati</taxon>
        <taxon>Actinomycetota</taxon>
        <taxon>Actinomycetes</taxon>
        <taxon>Mycobacteriales</taxon>
        <taxon>Corynebacteriaceae</taxon>
        <taxon>Corynebacterium</taxon>
    </lineage>
</organism>
<name>A0A1L7CU39_9CORY</name>
<reference evidence="1 2" key="1">
    <citation type="submission" date="2014-08" db="EMBL/GenBank/DDBJ databases">
        <title>Complete genome sequence of Corynebacterium frankenforstense ST18(T) (=DSM 45800(T)), isolated from raw cow milk.</title>
        <authorList>
            <person name="Ruckert C."/>
            <person name="Albersmeier A."/>
            <person name="Winkler A."/>
            <person name="Lipski A."/>
            <person name="Kalinowski J."/>
        </authorList>
    </citation>
    <scope>NUCLEOTIDE SEQUENCE [LARGE SCALE GENOMIC DNA]</scope>
    <source>
        <strain evidence="1 2">ST18</strain>
    </source>
</reference>
<evidence type="ECO:0000313" key="1">
    <source>
        <dbReference type="EMBL" id="APT89347.1"/>
    </source>
</evidence>
<dbReference type="PANTHER" id="PTHR11122">
    <property type="entry name" value="APOSPORY-ASSOCIATED PROTEIN C-RELATED"/>
    <property type="match status" value="1"/>
</dbReference>
<evidence type="ECO:0008006" key="3">
    <source>
        <dbReference type="Google" id="ProtNLM"/>
    </source>
</evidence>